<evidence type="ECO:0000256" key="1">
    <source>
        <dbReference type="SAM" id="Phobius"/>
    </source>
</evidence>
<accession>A0A2N9IRQ2</accession>
<evidence type="ECO:0000313" key="2">
    <source>
        <dbReference type="EMBL" id="SPD26803.1"/>
    </source>
</evidence>
<dbReference type="AlphaFoldDB" id="A0A2N9IRQ2"/>
<sequence>MGLRFAIVVVWVCVLGWWLCGGCGFAFMFGCAVVVGLRFAMCGIDGGCWLWVAMVVAGMGRLGVLGSHGGYRRGSAG</sequence>
<keyword evidence="1" id="KW-0472">Membrane</keyword>
<feature type="transmembrane region" description="Helical" evidence="1">
    <location>
        <begin position="6"/>
        <end position="37"/>
    </location>
</feature>
<name>A0A2N9IRQ2_FAGSY</name>
<keyword evidence="1" id="KW-0812">Transmembrane</keyword>
<keyword evidence="1" id="KW-1133">Transmembrane helix</keyword>
<organism evidence="2">
    <name type="scientific">Fagus sylvatica</name>
    <name type="common">Beechnut</name>
    <dbReference type="NCBI Taxonomy" id="28930"/>
    <lineage>
        <taxon>Eukaryota</taxon>
        <taxon>Viridiplantae</taxon>
        <taxon>Streptophyta</taxon>
        <taxon>Embryophyta</taxon>
        <taxon>Tracheophyta</taxon>
        <taxon>Spermatophyta</taxon>
        <taxon>Magnoliopsida</taxon>
        <taxon>eudicotyledons</taxon>
        <taxon>Gunneridae</taxon>
        <taxon>Pentapetalae</taxon>
        <taxon>rosids</taxon>
        <taxon>fabids</taxon>
        <taxon>Fagales</taxon>
        <taxon>Fagaceae</taxon>
        <taxon>Fagus</taxon>
    </lineage>
</organism>
<dbReference type="PROSITE" id="PS51257">
    <property type="entry name" value="PROKAR_LIPOPROTEIN"/>
    <property type="match status" value="1"/>
</dbReference>
<proteinExistence type="predicted"/>
<evidence type="ECO:0008006" key="3">
    <source>
        <dbReference type="Google" id="ProtNLM"/>
    </source>
</evidence>
<feature type="transmembrane region" description="Helical" evidence="1">
    <location>
        <begin position="49"/>
        <end position="71"/>
    </location>
</feature>
<protein>
    <recommendedName>
        <fullName evidence="3">Transmembrane protein</fullName>
    </recommendedName>
</protein>
<dbReference type="EMBL" id="OIVN01006166">
    <property type="protein sequence ID" value="SPD26803.1"/>
    <property type="molecule type" value="Genomic_DNA"/>
</dbReference>
<reference evidence="2" key="1">
    <citation type="submission" date="2018-02" db="EMBL/GenBank/DDBJ databases">
        <authorList>
            <person name="Cohen D.B."/>
            <person name="Kent A.D."/>
        </authorList>
    </citation>
    <scope>NUCLEOTIDE SEQUENCE</scope>
</reference>
<gene>
    <name evidence="2" type="ORF">FSB_LOCUS54685</name>
</gene>